<comment type="caution">
    <text evidence="1">The sequence shown here is derived from an EMBL/GenBank/DDBJ whole genome shotgun (WGS) entry which is preliminary data.</text>
</comment>
<name>A0ABP9L640_9ACTN</name>
<dbReference type="EMBL" id="BAABKC010000087">
    <property type="protein sequence ID" value="GAA5070485.1"/>
    <property type="molecule type" value="Genomic_DNA"/>
</dbReference>
<dbReference type="Proteomes" id="UP001500124">
    <property type="component" value="Unassembled WGS sequence"/>
</dbReference>
<sequence length="147" mass="16144">MPTQATTAPTLTKKKSSQLERGDIVHTHGMRVRLDRLISRTGESECQVFAWQGTVLNLDEVLKAGHVPASFLRHWEGPYLVQNNRWSIQGNDLAPAWTVEEPVRITESQYNAAWHAVEGAAGEEGADPATVLHAVLWALGMAPPRAA</sequence>
<evidence type="ECO:0000313" key="1">
    <source>
        <dbReference type="EMBL" id="GAA5070485.1"/>
    </source>
</evidence>
<reference evidence="2" key="1">
    <citation type="journal article" date="2019" name="Int. J. Syst. Evol. Microbiol.">
        <title>The Global Catalogue of Microorganisms (GCM) 10K type strain sequencing project: providing services to taxonomists for standard genome sequencing and annotation.</title>
        <authorList>
            <consortium name="The Broad Institute Genomics Platform"/>
            <consortium name="The Broad Institute Genome Sequencing Center for Infectious Disease"/>
            <person name="Wu L."/>
            <person name="Ma J."/>
        </authorList>
    </citation>
    <scope>NUCLEOTIDE SEQUENCE [LARGE SCALE GENOMIC DNA]</scope>
    <source>
        <strain evidence="2">JCM 18410</strain>
    </source>
</reference>
<organism evidence="1 2">
    <name type="scientific">Streptomyces similanensis</name>
    <dbReference type="NCBI Taxonomy" id="1274988"/>
    <lineage>
        <taxon>Bacteria</taxon>
        <taxon>Bacillati</taxon>
        <taxon>Actinomycetota</taxon>
        <taxon>Actinomycetes</taxon>
        <taxon>Kitasatosporales</taxon>
        <taxon>Streptomycetaceae</taxon>
        <taxon>Streptomyces</taxon>
    </lineage>
</organism>
<proteinExistence type="predicted"/>
<keyword evidence="2" id="KW-1185">Reference proteome</keyword>
<gene>
    <name evidence="1" type="ORF">GCM10023336_55660</name>
</gene>
<accession>A0ABP9L640</accession>
<protein>
    <submittedName>
        <fullName evidence="1">Uncharacterized protein</fullName>
    </submittedName>
</protein>
<dbReference type="RefSeq" id="WP_345670807.1">
    <property type="nucleotide sequence ID" value="NZ_BAABKC010000087.1"/>
</dbReference>
<evidence type="ECO:0000313" key="2">
    <source>
        <dbReference type="Proteomes" id="UP001500124"/>
    </source>
</evidence>